<dbReference type="CDD" id="cd02440">
    <property type="entry name" value="AdoMet_MTases"/>
    <property type="match status" value="1"/>
</dbReference>
<proteinExistence type="inferred from homology"/>
<accession>A0A222E1K9</accession>
<dbReference type="Gene3D" id="3.40.50.150">
    <property type="entry name" value="Vaccinia Virus protein VP39"/>
    <property type="match status" value="1"/>
</dbReference>
<dbReference type="InterPro" id="IPR029063">
    <property type="entry name" value="SAM-dependent_MTases_sf"/>
</dbReference>
<comment type="similarity">
    <text evidence="1">Belongs to the CFA/CMAS family.</text>
</comment>
<evidence type="ECO:0000256" key="2">
    <source>
        <dbReference type="ARBA" id="ARBA00022603"/>
    </source>
</evidence>
<evidence type="ECO:0000313" key="7">
    <source>
        <dbReference type="Proteomes" id="UP000203589"/>
    </source>
</evidence>
<keyword evidence="5" id="KW-0443">Lipid metabolism</keyword>
<evidence type="ECO:0000256" key="1">
    <source>
        <dbReference type="ARBA" id="ARBA00010815"/>
    </source>
</evidence>
<keyword evidence="2 6" id="KW-0489">Methyltransferase</keyword>
<dbReference type="AlphaFoldDB" id="A0A222E1K9"/>
<dbReference type="InterPro" id="IPR003333">
    <property type="entry name" value="CMAS"/>
</dbReference>
<dbReference type="RefSeq" id="WP_254694870.1">
    <property type="nucleotide sequence ID" value="NZ_CP022540.1"/>
</dbReference>
<evidence type="ECO:0000256" key="4">
    <source>
        <dbReference type="ARBA" id="ARBA00022691"/>
    </source>
</evidence>
<protein>
    <submittedName>
        <fullName evidence="6">Cyclopropane-fatty-acyl-phospholipid synthase</fullName>
        <ecNumber evidence="6">2.1.1.79</ecNumber>
    </submittedName>
</protein>
<evidence type="ECO:0000256" key="3">
    <source>
        <dbReference type="ARBA" id="ARBA00022679"/>
    </source>
</evidence>
<keyword evidence="4" id="KW-0949">S-adenosyl-L-methionine</keyword>
<evidence type="ECO:0000256" key="5">
    <source>
        <dbReference type="ARBA" id="ARBA00023098"/>
    </source>
</evidence>
<evidence type="ECO:0000313" key="6">
    <source>
        <dbReference type="EMBL" id="ASP20107.1"/>
    </source>
</evidence>
<organism evidence="6 7">
    <name type="scientific">Antarctobacter heliothermus</name>
    <dbReference type="NCBI Taxonomy" id="74033"/>
    <lineage>
        <taxon>Bacteria</taxon>
        <taxon>Pseudomonadati</taxon>
        <taxon>Pseudomonadota</taxon>
        <taxon>Alphaproteobacteria</taxon>
        <taxon>Rhodobacterales</taxon>
        <taxon>Roseobacteraceae</taxon>
        <taxon>Antarctobacter</taxon>
    </lineage>
</organism>
<dbReference type="EC" id="2.1.1.79" evidence="6"/>
<dbReference type="PANTHER" id="PTHR43667">
    <property type="entry name" value="CYCLOPROPANE-FATTY-ACYL-PHOSPHOLIPID SYNTHASE"/>
    <property type="match status" value="1"/>
</dbReference>
<dbReference type="SUPFAM" id="SSF53335">
    <property type="entry name" value="S-adenosyl-L-methionine-dependent methyltransferases"/>
    <property type="match status" value="1"/>
</dbReference>
<keyword evidence="7" id="KW-1185">Reference proteome</keyword>
<name>A0A222E1K9_9RHOB</name>
<dbReference type="GO" id="GO:0008825">
    <property type="term" value="F:cyclopropane-fatty-acyl-phospholipid synthase activity"/>
    <property type="evidence" value="ECO:0007669"/>
    <property type="project" value="UniProtKB-EC"/>
</dbReference>
<keyword evidence="3 6" id="KW-0808">Transferase</keyword>
<dbReference type="EMBL" id="CP022540">
    <property type="protein sequence ID" value="ASP20107.1"/>
    <property type="molecule type" value="Genomic_DNA"/>
</dbReference>
<dbReference type="Pfam" id="PF02353">
    <property type="entry name" value="CMAS"/>
    <property type="match status" value="1"/>
</dbReference>
<dbReference type="PIRSF" id="PIRSF003085">
    <property type="entry name" value="CMAS"/>
    <property type="match status" value="1"/>
</dbReference>
<dbReference type="GO" id="GO:0008610">
    <property type="term" value="P:lipid biosynthetic process"/>
    <property type="evidence" value="ECO:0007669"/>
    <property type="project" value="InterPro"/>
</dbReference>
<sequence length="412" mass="46642">MSESLLLNMLRRMVRLGRLTVTLPSGRTESVGSGQGDSVQVVLTGDDTIRRLLMRPSLALGECYTDGTLRIEDDDLPGLLNLLAANQSFAQMPLWYSVPRRIQGALRGFLQRNTPFSARRNVAHHYDLSDDLYRLFLDADMQYSCAYFARPDMTLEQAQAAKKAHIAQKLLIEPGMKVLDIGCGWGGMALTLARDYGAYVTGVTLSENQLATAQARAKAEGLEDRVTFRLLDYRRLDERFARIVSVGMLEHVGVPHYAEYFGKVRDLMADDGVAVIHSIVKNGPPRPNNAWIDKYIFPGSYAPSASEIYRAIENSWLHQSDDEALRIHYALTLKAWRARLEAQQDRVEVMFDAKFMRMWRFYLASMEVAFQSGNLHVQQWQLAKSLSTVPITRDYLYSAARADHPNWRDAAE</sequence>
<dbReference type="GO" id="GO:0032259">
    <property type="term" value="P:methylation"/>
    <property type="evidence" value="ECO:0007669"/>
    <property type="project" value="UniProtKB-KW"/>
</dbReference>
<dbReference type="KEGG" id="aht:ANTHELSMS3_01408"/>
<dbReference type="Proteomes" id="UP000203589">
    <property type="component" value="Chromosome"/>
</dbReference>
<gene>
    <name evidence="6" type="primary">cfa</name>
    <name evidence="6" type="ORF">ANTHELSMS3_01408</name>
</gene>
<reference evidence="6 7" key="1">
    <citation type="submission" date="2017-07" db="EMBL/GenBank/DDBJ databases">
        <title>Genome Sequence of Antarctobacter heliothermus Strain SMS3 Isolated from a culture of the Diatom Skeletonema marinoi.</title>
        <authorList>
            <person name="Topel M."/>
            <person name="Pinder M.I.M."/>
            <person name="Johansson O.N."/>
            <person name="Kourtchenko O."/>
            <person name="Godhe A."/>
            <person name="Clarke A.K."/>
        </authorList>
    </citation>
    <scope>NUCLEOTIDE SEQUENCE [LARGE SCALE GENOMIC DNA]</scope>
    <source>
        <strain evidence="6 7">SMS3</strain>
    </source>
</reference>
<dbReference type="InterPro" id="IPR050723">
    <property type="entry name" value="CFA/CMAS"/>
</dbReference>
<dbReference type="PANTHER" id="PTHR43667:SF1">
    <property type="entry name" value="CYCLOPROPANE-FATTY-ACYL-PHOSPHOLIPID SYNTHASE"/>
    <property type="match status" value="1"/>
</dbReference>